<comment type="caution">
    <text evidence="2">The sequence shown here is derived from an EMBL/GenBank/DDBJ whole genome shotgun (WGS) entry which is preliminary data.</text>
</comment>
<sequence length="103" mass="10680">MYDRDPNPYESPQAPSPPYQKLGAVGRFFAGLLIVVATLASFAVCGFSVCLAGVSATGQGAYRVPSAGAWWVIGFLSVGAGIGAGVVVAKVLIRLLFHRSHDG</sequence>
<name>A0A5C5YRG8_9BACT</name>
<keyword evidence="3" id="KW-1185">Reference proteome</keyword>
<organism evidence="2 3">
    <name type="scientific">Posidoniimonas polymericola</name>
    <dbReference type="NCBI Taxonomy" id="2528002"/>
    <lineage>
        <taxon>Bacteria</taxon>
        <taxon>Pseudomonadati</taxon>
        <taxon>Planctomycetota</taxon>
        <taxon>Planctomycetia</taxon>
        <taxon>Pirellulales</taxon>
        <taxon>Lacipirellulaceae</taxon>
        <taxon>Posidoniimonas</taxon>
    </lineage>
</organism>
<evidence type="ECO:0000256" key="1">
    <source>
        <dbReference type="SAM" id="Phobius"/>
    </source>
</evidence>
<accession>A0A5C5YRG8</accession>
<dbReference type="RefSeq" id="WP_146586783.1">
    <property type="nucleotide sequence ID" value="NZ_SJPO01000004.1"/>
</dbReference>
<evidence type="ECO:0000313" key="3">
    <source>
        <dbReference type="Proteomes" id="UP000318478"/>
    </source>
</evidence>
<dbReference type="AlphaFoldDB" id="A0A5C5YRG8"/>
<dbReference type="Proteomes" id="UP000318478">
    <property type="component" value="Unassembled WGS sequence"/>
</dbReference>
<gene>
    <name evidence="2" type="ORF">Pla123a_22150</name>
</gene>
<keyword evidence="1" id="KW-0812">Transmembrane</keyword>
<reference evidence="2 3" key="1">
    <citation type="submission" date="2019-02" db="EMBL/GenBank/DDBJ databases">
        <title>Deep-cultivation of Planctomycetes and their phenomic and genomic characterization uncovers novel biology.</title>
        <authorList>
            <person name="Wiegand S."/>
            <person name="Jogler M."/>
            <person name="Boedeker C."/>
            <person name="Pinto D."/>
            <person name="Vollmers J."/>
            <person name="Rivas-Marin E."/>
            <person name="Kohn T."/>
            <person name="Peeters S.H."/>
            <person name="Heuer A."/>
            <person name="Rast P."/>
            <person name="Oberbeckmann S."/>
            <person name="Bunk B."/>
            <person name="Jeske O."/>
            <person name="Meyerdierks A."/>
            <person name="Storesund J.E."/>
            <person name="Kallscheuer N."/>
            <person name="Luecker S."/>
            <person name="Lage O.M."/>
            <person name="Pohl T."/>
            <person name="Merkel B.J."/>
            <person name="Hornburger P."/>
            <person name="Mueller R.-W."/>
            <person name="Bruemmer F."/>
            <person name="Labrenz M."/>
            <person name="Spormann A.M."/>
            <person name="Op Den Camp H."/>
            <person name="Overmann J."/>
            <person name="Amann R."/>
            <person name="Jetten M.S.M."/>
            <person name="Mascher T."/>
            <person name="Medema M.H."/>
            <person name="Devos D.P."/>
            <person name="Kaster A.-K."/>
            <person name="Ovreas L."/>
            <person name="Rohde M."/>
            <person name="Galperin M.Y."/>
            <person name="Jogler C."/>
        </authorList>
    </citation>
    <scope>NUCLEOTIDE SEQUENCE [LARGE SCALE GENOMIC DNA]</scope>
    <source>
        <strain evidence="2 3">Pla123a</strain>
    </source>
</reference>
<keyword evidence="1" id="KW-1133">Transmembrane helix</keyword>
<dbReference type="EMBL" id="SJPO01000004">
    <property type="protein sequence ID" value="TWT77554.1"/>
    <property type="molecule type" value="Genomic_DNA"/>
</dbReference>
<evidence type="ECO:0000313" key="2">
    <source>
        <dbReference type="EMBL" id="TWT77554.1"/>
    </source>
</evidence>
<feature type="transmembrane region" description="Helical" evidence="1">
    <location>
        <begin position="28"/>
        <end position="56"/>
    </location>
</feature>
<feature type="transmembrane region" description="Helical" evidence="1">
    <location>
        <begin position="68"/>
        <end position="93"/>
    </location>
</feature>
<protein>
    <submittedName>
        <fullName evidence="2">Uncharacterized protein</fullName>
    </submittedName>
</protein>
<keyword evidence="1" id="KW-0472">Membrane</keyword>
<proteinExistence type="predicted"/>